<dbReference type="GO" id="GO:0005524">
    <property type="term" value="F:ATP binding"/>
    <property type="evidence" value="ECO:0007669"/>
    <property type="project" value="UniProtKB-KW"/>
</dbReference>
<accession>X0X577</accession>
<organism evidence="5">
    <name type="scientific">marine sediment metagenome</name>
    <dbReference type="NCBI Taxonomy" id="412755"/>
    <lineage>
        <taxon>unclassified sequences</taxon>
        <taxon>metagenomes</taxon>
        <taxon>ecological metagenomes</taxon>
    </lineage>
</organism>
<evidence type="ECO:0000259" key="4">
    <source>
        <dbReference type="SMART" id="SM00881"/>
    </source>
</evidence>
<feature type="non-terminal residue" evidence="5">
    <location>
        <position position="154"/>
    </location>
</feature>
<proteinExistence type="predicted"/>
<gene>
    <name evidence="5" type="ORF">S01H1_68226</name>
</gene>
<sequence length="154" mass="16550">MVIKHGKPAYKMDLRSLLAPKSIAVVGASERPGPGRQVLENLEQLEYEGDIYPVNPKYRKVASRVCYPSLHDVAAAGKSVEMVAILLGRDAILPVLQEAAAIGVRAAWAFASGFGEAGPEGKALQQKLEHFCRQNQIAFCGPNCVGLLNPVARV</sequence>
<evidence type="ECO:0000256" key="2">
    <source>
        <dbReference type="ARBA" id="ARBA00022741"/>
    </source>
</evidence>
<dbReference type="InterPro" id="IPR003781">
    <property type="entry name" value="CoA-bd"/>
</dbReference>
<dbReference type="EMBL" id="BARS01045238">
    <property type="protein sequence ID" value="GAG30527.1"/>
    <property type="molecule type" value="Genomic_DNA"/>
</dbReference>
<keyword evidence="2" id="KW-0547">Nucleotide-binding</keyword>
<protein>
    <recommendedName>
        <fullName evidence="4">CoA-binding domain-containing protein</fullName>
    </recommendedName>
</protein>
<reference evidence="5" key="1">
    <citation type="journal article" date="2014" name="Front. Microbiol.">
        <title>High frequency of phylogenetically diverse reductive dehalogenase-homologous genes in deep subseafloor sedimentary metagenomes.</title>
        <authorList>
            <person name="Kawai M."/>
            <person name="Futagami T."/>
            <person name="Toyoda A."/>
            <person name="Takaki Y."/>
            <person name="Nishi S."/>
            <person name="Hori S."/>
            <person name="Arai W."/>
            <person name="Tsubouchi T."/>
            <person name="Morono Y."/>
            <person name="Uchiyama I."/>
            <person name="Ito T."/>
            <person name="Fujiyama A."/>
            <person name="Inagaki F."/>
            <person name="Takami H."/>
        </authorList>
    </citation>
    <scope>NUCLEOTIDE SEQUENCE</scope>
    <source>
        <strain evidence="5">Expedition CK06-06</strain>
    </source>
</reference>
<comment type="caution">
    <text evidence="5">The sequence shown here is derived from an EMBL/GenBank/DDBJ whole genome shotgun (WGS) entry which is preliminary data.</text>
</comment>
<dbReference type="InterPro" id="IPR051538">
    <property type="entry name" value="Acyl-CoA_Synth/Transferase"/>
</dbReference>
<keyword evidence="1" id="KW-0436">Ligase</keyword>
<dbReference type="PANTHER" id="PTHR43334">
    <property type="entry name" value="ACETATE--COA LIGASE [ADP-FORMING]"/>
    <property type="match status" value="1"/>
</dbReference>
<dbReference type="SUPFAM" id="SSF51735">
    <property type="entry name" value="NAD(P)-binding Rossmann-fold domains"/>
    <property type="match status" value="1"/>
</dbReference>
<name>X0X577_9ZZZZ</name>
<dbReference type="Gene3D" id="3.40.50.720">
    <property type="entry name" value="NAD(P)-binding Rossmann-like Domain"/>
    <property type="match status" value="1"/>
</dbReference>
<dbReference type="PANTHER" id="PTHR43334:SF1">
    <property type="entry name" value="3-HYDROXYPROPIONATE--COA LIGASE [ADP-FORMING]"/>
    <property type="match status" value="1"/>
</dbReference>
<feature type="domain" description="CoA-binding" evidence="4">
    <location>
        <begin position="17"/>
        <end position="114"/>
    </location>
</feature>
<dbReference type="AlphaFoldDB" id="X0X577"/>
<dbReference type="GO" id="GO:0016874">
    <property type="term" value="F:ligase activity"/>
    <property type="evidence" value="ECO:0007669"/>
    <property type="project" value="UniProtKB-KW"/>
</dbReference>
<dbReference type="SMART" id="SM00881">
    <property type="entry name" value="CoA_binding"/>
    <property type="match status" value="1"/>
</dbReference>
<evidence type="ECO:0000256" key="3">
    <source>
        <dbReference type="ARBA" id="ARBA00022840"/>
    </source>
</evidence>
<evidence type="ECO:0000313" key="5">
    <source>
        <dbReference type="EMBL" id="GAG30527.1"/>
    </source>
</evidence>
<keyword evidence="3" id="KW-0067">ATP-binding</keyword>
<dbReference type="Pfam" id="PF13380">
    <property type="entry name" value="CoA_binding_2"/>
    <property type="match status" value="1"/>
</dbReference>
<dbReference type="InterPro" id="IPR036291">
    <property type="entry name" value="NAD(P)-bd_dom_sf"/>
</dbReference>
<evidence type="ECO:0000256" key="1">
    <source>
        <dbReference type="ARBA" id="ARBA00022598"/>
    </source>
</evidence>